<dbReference type="Proteomes" id="UP001374535">
    <property type="component" value="Chromosome 2"/>
</dbReference>
<sequence>KQYKKEKILICIRISACIIQDVLKGNPSNSSFANKLPNKNRRKNKKYTISKQYFLFSKIAQEFNTRKANSSFWTPHSIKLAIATFLFLGKQILTYISKRANEQMMNQNQTNINNMPLLILVHQCLEHIYAVNMTIERN</sequence>
<dbReference type="EMBL" id="CP144699">
    <property type="protein sequence ID" value="WVZ18206.1"/>
    <property type="molecule type" value="Genomic_DNA"/>
</dbReference>
<accession>A0AAQ3NXB0</accession>
<reference evidence="1 2" key="1">
    <citation type="journal article" date="2023" name="Life. Sci Alliance">
        <title>Evolutionary insights into 3D genome organization and epigenetic landscape of Vigna mungo.</title>
        <authorList>
            <person name="Junaid A."/>
            <person name="Singh B."/>
            <person name="Bhatia S."/>
        </authorList>
    </citation>
    <scope>NUCLEOTIDE SEQUENCE [LARGE SCALE GENOMIC DNA]</scope>
    <source>
        <strain evidence="1">Urdbean</strain>
    </source>
</reference>
<name>A0AAQ3NXB0_VIGMU</name>
<feature type="non-terminal residue" evidence="1">
    <location>
        <position position="1"/>
    </location>
</feature>
<evidence type="ECO:0000313" key="2">
    <source>
        <dbReference type="Proteomes" id="UP001374535"/>
    </source>
</evidence>
<organism evidence="1 2">
    <name type="scientific">Vigna mungo</name>
    <name type="common">Black gram</name>
    <name type="synonym">Phaseolus mungo</name>
    <dbReference type="NCBI Taxonomy" id="3915"/>
    <lineage>
        <taxon>Eukaryota</taxon>
        <taxon>Viridiplantae</taxon>
        <taxon>Streptophyta</taxon>
        <taxon>Embryophyta</taxon>
        <taxon>Tracheophyta</taxon>
        <taxon>Spermatophyta</taxon>
        <taxon>Magnoliopsida</taxon>
        <taxon>eudicotyledons</taxon>
        <taxon>Gunneridae</taxon>
        <taxon>Pentapetalae</taxon>
        <taxon>rosids</taxon>
        <taxon>fabids</taxon>
        <taxon>Fabales</taxon>
        <taxon>Fabaceae</taxon>
        <taxon>Papilionoideae</taxon>
        <taxon>50 kb inversion clade</taxon>
        <taxon>NPAAA clade</taxon>
        <taxon>indigoferoid/millettioid clade</taxon>
        <taxon>Phaseoleae</taxon>
        <taxon>Vigna</taxon>
    </lineage>
</organism>
<keyword evidence="2" id="KW-1185">Reference proteome</keyword>
<protein>
    <submittedName>
        <fullName evidence="1">Uncharacterized protein</fullName>
    </submittedName>
</protein>
<dbReference type="AlphaFoldDB" id="A0AAQ3NXB0"/>
<evidence type="ECO:0000313" key="1">
    <source>
        <dbReference type="EMBL" id="WVZ18206.1"/>
    </source>
</evidence>
<gene>
    <name evidence="1" type="ORF">V8G54_005528</name>
</gene>
<proteinExistence type="predicted"/>